<dbReference type="GO" id="GO:0031966">
    <property type="term" value="C:mitochondrial membrane"/>
    <property type="evidence" value="ECO:0007669"/>
    <property type="project" value="UniProtKB-SubCell"/>
</dbReference>
<comment type="similarity">
    <text evidence="2 9">Belongs to the complex I subunit 3 family.</text>
</comment>
<keyword evidence="7 9" id="KW-0472">Membrane</keyword>
<dbReference type="EC" id="7.1.1.2" evidence="9"/>
<name>A0A0K1HPD9_9EUKA</name>
<keyword evidence="9" id="KW-0249">Electron transport</keyword>
<dbReference type="GO" id="GO:0030964">
    <property type="term" value="C:NADH dehydrogenase complex"/>
    <property type="evidence" value="ECO:0007669"/>
    <property type="project" value="TreeGrafter"/>
</dbReference>
<evidence type="ECO:0000256" key="9">
    <source>
        <dbReference type="RuleBase" id="RU003640"/>
    </source>
</evidence>
<keyword evidence="9" id="KW-0830">Ubiquinone</keyword>
<proteinExistence type="inferred from homology"/>
<dbReference type="PANTHER" id="PTHR11058:SF9">
    <property type="entry name" value="NADH-UBIQUINONE OXIDOREDUCTASE CHAIN 3"/>
    <property type="match status" value="1"/>
</dbReference>
<evidence type="ECO:0000313" key="10">
    <source>
        <dbReference type="EMBL" id="AKT93768.1"/>
    </source>
</evidence>
<reference evidence="12" key="1">
    <citation type="journal article" date="2015" name="Genome Med.">
        <title>Clinical metagenomic identification of Balamuthia mandrillaris encephalitis and assembly of the draft genome: the continuing case for reference genome sequencing.</title>
        <authorList>
            <person name="Greninger A.L."/>
            <person name="Messacar K."/>
            <person name="Dunnebacke T."/>
            <person name="Naccache S.N."/>
            <person name="Federman S."/>
            <person name="Bouquet J."/>
            <person name="Mirsky D."/>
            <person name="Nomura Y."/>
            <person name="Yagi S."/>
            <person name="Glaser C."/>
            <person name="Vollmer M."/>
            <person name="Press C.A."/>
            <person name="Klenschmidt-DeMasters B.K."/>
            <person name="Dominguez S.R."/>
            <person name="Chiu C.Y."/>
        </authorList>
    </citation>
    <scope>NUCLEOTIDE SEQUENCE</scope>
    <source>
        <strain evidence="11">GAM-19</strain>
        <strain evidence="12">V039</strain>
        <strain evidence="10">V188</strain>
    </source>
</reference>
<feature type="transmembrane region" description="Helical" evidence="9">
    <location>
        <begin position="20"/>
        <end position="46"/>
    </location>
</feature>
<comment type="catalytic activity">
    <reaction evidence="8 9">
        <text>a ubiquinone + NADH + 5 H(+)(in) = a ubiquinol + NAD(+) + 4 H(+)(out)</text>
        <dbReference type="Rhea" id="RHEA:29091"/>
        <dbReference type="Rhea" id="RHEA-COMP:9565"/>
        <dbReference type="Rhea" id="RHEA-COMP:9566"/>
        <dbReference type="ChEBI" id="CHEBI:15378"/>
        <dbReference type="ChEBI" id="CHEBI:16389"/>
        <dbReference type="ChEBI" id="CHEBI:17976"/>
        <dbReference type="ChEBI" id="CHEBI:57540"/>
        <dbReference type="ChEBI" id="CHEBI:57945"/>
        <dbReference type="EC" id="7.1.1.2"/>
    </reaction>
</comment>
<dbReference type="EMBL" id="KT175739">
    <property type="protein sequence ID" value="AKT93827.1"/>
    <property type="molecule type" value="Genomic_DNA"/>
</dbReference>
<evidence type="ECO:0000313" key="11">
    <source>
        <dbReference type="EMBL" id="AKT93827.1"/>
    </source>
</evidence>
<keyword evidence="9" id="KW-0520">NAD</keyword>
<evidence type="ECO:0000256" key="5">
    <source>
        <dbReference type="ARBA" id="ARBA00022692"/>
    </source>
</evidence>
<dbReference type="PANTHER" id="PTHR11058">
    <property type="entry name" value="NADH-UBIQUINONE OXIDOREDUCTASE CHAIN 3"/>
    <property type="match status" value="1"/>
</dbReference>
<keyword evidence="4 9" id="KW-0813">Transport</keyword>
<keyword evidence="9 12" id="KW-0496">Mitochondrion</keyword>
<feature type="transmembrane region" description="Helical" evidence="9">
    <location>
        <begin position="104"/>
        <end position="126"/>
    </location>
</feature>
<organism evidence="12">
    <name type="scientific">Balamuthia mandrillaris</name>
    <dbReference type="NCBI Taxonomy" id="66527"/>
    <lineage>
        <taxon>Eukaryota</taxon>
        <taxon>Amoebozoa</taxon>
        <taxon>Discosea</taxon>
        <taxon>Longamoebia</taxon>
        <taxon>Centramoebida</taxon>
        <taxon>Balamuthiidae</taxon>
        <taxon>Balamuthia</taxon>
    </lineage>
</organism>
<protein>
    <recommendedName>
        <fullName evidence="3 9">NADH-ubiquinone oxidoreductase chain 3</fullName>
        <ecNumber evidence="9">7.1.1.2</ecNumber>
    </recommendedName>
</protein>
<geneLocation type="mitochondrion" evidence="12"/>
<dbReference type="Pfam" id="PF00507">
    <property type="entry name" value="Oxidored_q4"/>
    <property type="match status" value="1"/>
</dbReference>
<keyword evidence="6 9" id="KW-1133">Transmembrane helix</keyword>
<feature type="transmembrane region" description="Helical" evidence="9">
    <location>
        <begin position="75"/>
        <end position="98"/>
    </location>
</feature>
<dbReference type="EMBL" id="KT175741">
    <property type="protein sequence ID" value="AKT93903.1"/>
    <property type="molecule type" value="Genomic_DNA"/>
</dbReference>
<evidence type="ECO:0000256" key="6">
    <source>
        <dbReference type="ARBA" id="ARBA00022989"/>
    </source>
</evidence>
<keyword evidence="5 9" id="KW-0812">Transmembrane</keyword>
<comment type="function">
    <text evidence="9">Core subunit of the mitochondrial membrane respiratory chain NADH dehydrogenase (Complex I) which catalyzes electron transfer from NADH through the respiratory chain, using ubiquinone as an electron acceptor. Essential for the catalytic activity of complex I.</text>
</comment>
<accession>A0A0K1HPD9</accession>
<dbReference type="InterPro" id="IPR023043">
    <property type="entry name" value="NAD(P)H_OxRDtase_bac/plastid"/>
</dbReference>
<evidence type="ECO:0000256" key="1">
    <source>
        <dbReference type="ARBA" id="ARBA00004141"/>
    </source>
</evidence>
<dbReference type="GO" id="GO:0016651">
    <property type="term" value="F:oxidoreductase activity, acting on NAD(P)H"/>
    <property type="evidence" value="ECO:0007669"/>
    <property type="project" value="InterPro"/>
</dbReference>
<evidence type="ECO:0000256" key="4">
    <source>
        <dbReference type="ARBA" id="ARBA00022448"/>
    </source>
</evidence>
<evidence type="ECO:0000256" key="7">
    <source>
        <dbReference type="ARBA" id="ARBA00023136"/>
    </source>
</evidence>
<dbReference type="EMBL" id="KT175738">
    <property type="protein sequence ID" value="AKT93768.1"/>
    <property type="molecule type" value="Genomic_DNA"/>
</dbReference>
<dbReference type="GO" id="GO:0008137">
    <property type="term" value="F:NADH dehydrogenase (ubiquinone) activity"/>
    <property type="evidence" value="ECO:0007669"/>
    <property type="project" value="UniProtKB-UniRule"/>
</dbReference>
<dbReference type="HAMAP" id="MF_01394">
    <property type="entry name" value="NDH1_NuoA"/>
    <property type="match status" value="1"/>
</dbReference>
<comment type="subcellular location">
    <subcellularLocation>
        <location evidence="1">Membrane</location>
        <topology evidence="1">Multi-pass membrane protein</topology>
    </subcellularLocation>
    <subcellularLocation>
        <location evidence="9">Mitochondrion membrane</location>
        <topology evidence="9">Multi-pass membrane protein</topology>
    </subcellularLocation>
</comment>
<evidence type="ECO:0000313" key="12">
    <source>
        <dbReference type="EMBL" id="AKT93903.1"/>
    </source>
</evidence>
<dbReference type="InterPro" id="IPR038430">
    <property type="entry name" value="NDAH_ubi_oxred_su3_sf"/>
</dbReference>
<sequence>MPFFLSTDFTVVLFYHNLEFIKIAYFIFFFLALSVILFFASFFIIFQQEDIEKISAYECGFQPFEDTRVKFDVRYYLVGILFLIFDLEIMFLFPWSVAFLEMGLFSYFVIFVFIGLLFVAFFYEWFKGALLWE</sequence>
<evidence type="ECO:0000256" key="8">
    <source>
        <dbReference type="ARBA" id="ARBA00049551"/>
    </source>
</evidence>
<evidence type="ECO:0000256" key="3">
    <source>
        <dbReference type="ARBA" id="ARBA00021007"/>
    </source>
</evidence>
<keyword evidence="9" id="KW-1278">Translocase</keyword>
<dbReference type="AlphaFoldDB" id="A0A0K1HPD9"/>
<dbReference type="InterPro" id="IPR000440">
    <property type="entry name" value="NADH_UbQ/plastoQ_OxRdtase_su3"/>
</dbReference>
<keyword evidence="9" id="KW-0679">Respiratory chain</keyword>
<dbReference type="Gene3D" id="1.20.58.1610">
    <property type="entry name" value="NADH:ubiquinone/plastoquinone oxidoreductase, chain 3"/>
    <property type="match status" value="1"/>
</dbReference>
<evidence type="ECO:0000256" key="2">
    <source>
        <dbReference type="ARBA" id="ARBA00008472"/>
    </source>
</evidence>
<gene>
    <name evidence="12" type="primary">nad3</name>
</gene>